<reference evidence="2" key="1">
    <citation type="submission" date="2018-02" db="EMBL/GenBank/DDBJ databases">
        <title>The complete mitochondrial genome sequence of the green macroalga Ulva sp. TM637.</title>
        <authorList>
            <person name="Liu F."/>
            <person name="Melton J.T. III."/>
        </authorList>
    </citation>
    <scope>NUCLEOTIDE SEQUENCE</scope>
</reference>
<dbReference type="EMBL" id="MH013467">
    <property type="protein sequence ID" value="AZP40112.1"/>
    <property type="molecule type" value="Genomic_DNA"/>
</dbReference>
<dbReference type="InterPro" id="IPR004860">
    <property type="entry name" value="LAGLIDADG_dom"/>
</dbReference>
<geneLocation type="mitochondrion" evidence="2"/>
<dbReference type="RefSeq" id="YP_010003057.1">
    <property type="nucleotide sequence ID" value="NC_053253.1"/>
</dbReference>
<evidence type="ECO:0000313" key="2">
    <source>
        <dbReference type="EMBL" id="AZP40112.1"/>
    </source>
</evidence>
<dbReference type="Gene3D" id="3.10.28.10">
    <property type="entry name" value="Homing endonucleases"/>
    <property type="match status" value="2"/>
</dbReference>
<dbReference type="Pfam" id="PF00961">
    <property type="entry name" value="LAGLIDADG_1"/>
    <property type="match status" value="1"/>
</dbReference>
<dbReference type="GO" id="GO:0005739">
    <property type="term" value="C:mitochondrion"/>
    <property type="evidence" value="ECO:0007669"/>
    <property type="project" value="UniProtKB-ARBA"/>
</dbReference>
<name>A0A7R6SCM2_9CHLO</name>
<dbReference type="InterPro" id="IPR027434">
    <property type="entry name" value="Homing_endonucl"/>
</dbReference>
<feature type="domain" description="Homing endonuclease LAGLIDADG" evidence="1">
    <location>
        <begin position="21"/>
        <end position="109"/>
    </location>
</feature>
<evidence type="ECO:0000259" key="1">
    <source>
        <dbReference type="Pfam" id="PF00961"/>
    </source>
</evidence>
<dbReference type="InterPro" id="IPR051289">
    <property type="entry name" value="LAGLIDADG_Endonuclease"/>
</dbReference>
<dbReference type="PANTHER" id="PTHR36181">
    <property type="entry name" value="INTRON-ENCODED ENDONUCLEASE AI3-RELATED"/>
    <property type="match status" value="1"/>
</dbReference>
<sequence>MQYKNKKHSIYKDKTIFGAYLAGLWEGDGSVLVKSKEHLKPTINITFHKNQSVFAEKLLQILSDQCEEKVGSIHYHKTRQACYLNIYSKQGLLNFVNLVNGKLRTPKASQLDLVVNWLSKQGIPILKLPLSLKPIDHDAWYAGFIDADGSFGIRQTFKNGTILLLCKTWHINST</sequence>
<keyword evidence="2" id="KW-0496">Mitochondrion</keyword>
<dbReference type="SUPFAM" id="SSF55608">
    <property type="entry name" value="Homing endonucleases"/>
    <property type="match status" value="1"/>
</dbReference>
<dbReference type="AlphaFoldDB" id="A0A7R6SCM2"/>
<dbReference type="PANTHER" id="PTHR36181:SF6">
    <property type="entry name" value="INTRON-ENCODED LAGLIDADG ENDONUCLEASE FAMILY PROTEIN"/>
    <property type="match status" value="1"/>
</dbReference>
<proteinExistence type="predicted"/>
<dbReference type="GO" id="GO:0004519">
    <property type="term" value="F:endonuclease activity"/>
    <property type="evidence" value="ECO:0007669"/>
    <property type="project" value="InterPro"/>
</dbReference>
<organism evidence="2">
    <name type="scientific">Ulva sp. TM637</name>
    <dbReference type="NCBI Taxonomy" id="2496872"/>
    <lineage>
        <taxon>Eukaryota</taxon>
        <taxon>Viridiplantae</taxon>
        <taxon>Chlorophyta</taxon>
        <taxon>core chlorophytes</taxon>
        <taxon>Ulvophyceae</taxon>
        <taxon>OUU clade</taxon>
        <taxon>Ulvales</taxon>
        <taxon>Ulvaceae</taxon>
        <taxon>Ulva</taxon>
    </lineage>
</organism>
<protein>
    <recommendedName>
        <fullName evidence="1">Homing endonuclease LAGLIDADG domain-containing protein</fullName>
    </recommendedName>
</protein>
<gene>
    <name evidence="2" type="primary">orf174</name>
</gene>
<dbReference type="GeneID" id="63032500"/>
<accession>A0A7R6SCM2</accession>